<evidence type="ECO:0000256" key="1">
    <source>
        <dbReference type="SAM" id="MobiDB-lite"/>
    </source>
</evidence>
<dbReference type="AlphaFoldDB" id="A0A5N6TFR7"/>
<reference evidence="3 4" key="1">
    <citation type="submission" date="2019-04" db="EMBL/GenBank/DDBJ databases">
        <title>Friends and foes A comparative genomics study of 23 Aspergillus species from section Flavi.</title>
        <authorList>
            <consortium name="DOE Joint Genome Institute"/>
            <person name="Kjaerbolling I."/>
            <person name="Vesth T."/>
            <person name="Frisvad J.C."/>
            <person name="Nybo J.L."/>
            <person name="Theobald S."/>
            <person name="Kildgaard S."/>
            <person name="Isbrandt T."/>
            <person name="Kuo A."/>
            <person name="Sato A."/>
            <person name="Lyhne E.K."/>
            <person name="Kogle M.E."/>
            <person name="Wiebenga A."/>
            <person name="Kun R.S."/>
            <person name="Lubbers R.J."/>
            <person name="Makela M.R."/>
            <person name="Barry K."/>
            <person name="Chovatia M."/>
            <person name="Clum A."/>
            <person name="Daum C."/>
            <person name="Haridas S."/>
            <person name="He G."/>
            <person name="LaButti K."/>
            <person name="Lipzen A."/>
            <person name="Mondo S."/>
            <person name="Riley R."/>
            <person name="Salamov A."/>
            <person name="Simmons B.A."/>
            <person name="Magnuson J.K."/>
            <person name="Henrissat B."/>
            <person name="Mortensen U.H."/>
            <person name="Larsen T.O."/>
            <person name="Devries R.P."/>
            <person name="Grigoriev I.V."/>
            <person name="Machida M."/>
            <person name="Baker S.E."/>
            <person name="Andersen M.R."/>
        </authorList>
    </citation>
    <scope>NUCLEOTIDE SEQUENCE [LARGE SCALE GENOMIC DNA]</scope>
    <source>
        <strain evidence="3 4">IBT 18842</strain>
    </source>
</reference>
<dbReference type="EMBL" id="ML742376">
    <property type="protein sequence ID" value="KAE8145182.1"/>
    <property type="molecule type" value="Genomic_DNA"/>
</dbReference>
<evidence type="ECO:0000313" key="3">
    <source>
        <dbReference type="EMBL" id="KAE8145182.1"/>
    </source>
</evidence>
<feature type="signal peptide" evidence="2">
    <location>
        <begin position="1"/>
        <end position="19"/>
    </location>
</feature>
<gene>
    <name evidence="3" type="ORF">BDV25DRAFT_144900</name>
</gene>
<dbReference type="PANTHER" id="PTHR40640">
    <property type="entry name" value="ANCHORED GLYCOPROTEIN, PUTATIVE (AFU_ORTHOLOGUE AFUA_8G04860)-RELATED"/>
    <property type="match status" value="1"/>
</dbReference>
<dbReference type="OrthoDB" id="4991875at2759"/>
<proteinExistence type="predicted"/>
<name>A0A5N6TFR7_ASPAV</name>
<organism evidence="3 4">
    <name type="scientific">Aspergillus avenaceus</name>
    <dbReference type="NCBI Taxonomy" id="36643"/>
    <lineage>
        <taxon>Eukaryota</taxon>
        <taxon>Fungi</taxon>
        <taxon>Dikarya</taxon>
        <taxon>Ascomycota</taxon>
        <taxon>Pezizomycotina</taxon>
        <taxon>Eurotiomycetes</taxon>
        <taxon>Eurotiomycetidae</taxon>
        <taxon>Eurotiales</taxon>
        <taxon>Aspergillaceae</taxon>
        <taxon>Aspergillus</taxon>
        <taxon>Aspergillus subgen. Circumdati</taxon>
    </lineage>
</organism>
<accession>A0A5N6TFR7</accession>
<feature type="chain" id="PRO_5024954471" description="GPI anchored protein" evidence="2">
    <location>
        <begin position="20"/>
        <end position="206"/>
    </location>
</feature>
<evidence type="ECO:0008006" key="5">
    <source>
        <dbReference type="Google" id="ProtNLM"/>
    </source>
</evidence>
<evidence type="ECO:0000313" key="4">
    <source>
        <dbReference type="Proteomes" id="UP000325780"/>
    </source>
</evidence>
<feature type="compositionally biased region" description="Polar residues" evidence="1">
    <location>
        <begin position="142"/>
        <end position="151"/>
    </location>
</feature>
<sequence length="206" mass="20960">MRFQFLSIALLSAATSVLAKNSIVSIYLPHDEDEKQPDLRGKVVGINGKTTTYDLACGTVNTDCDFNSSTPVTLIDSPSDMTLKIGMESHTTATMECNKGNFTAPTATCVIPLVYATDGAALTTSQNLTYWPLTVTGTASGVHPNSGSATPKATGSSSQSPTSASAAATVSGSTSATATPTDNAAIMARAPLAVGGVAFGLAMAML</sequence>
<dbReference type="Proteomes" id="UP000325780">
    <property type="component" value="Unassembled WGS sequence"/>
</dbReference>
<feature type="region of interest" description="Disordered" evidence="1">
    <location>
        <begin position="142"/>
        <end position="179"/>
    </location>
</feature>
<protein>
    <recommendedName>
        <fullName evidence="5">GPI anchored protein</fullName>
    </recommendedName>
</protein>
<dbReference type="PANTHER" id="PTHR40640:SF1">
    <property type="entry name" value="ANCHORED GLYCOPROTEIN, PUTATIVE (AFU_ORTHOLOGUE AFUA_8G04860)-RELATED"/>
    <property type="match status" value="1"/>
</dbReference>
<evidence type="ECO:0000256" key="2">
    <source>
        <dbReference type="SAM" id="SignalP"/>
    </source>
</evidence>
<keyword evidence="2" id="KW-0732">Signal</keyword>
<feature type="compositionally biased region" description="Low complexity" evidence="1">
    <location>
        <begin position="153"/>
        <end position="179"/>
    </location>
</feature>
<keyword evidence="4" id="KW-1185">Reference proteome</keyword>